<sequence length="64" mass="7098">MAGKALAFERSFTVADNQDRKPSKHSTGRYPFTPAPEEPAPEHSSSDEPLRESESDAESIRDVH</sequence>
<evidence type="ECO:0000256" key="1">
    <source>
        <dbReference type="SAM" id="MobiDB-lite"/>
    </source>
</evidence>
<evidence type="ECO:0000313" key="2">
    <source>
        <dbReference type="EMBL" id="PLW33134.1"/>
    </source>
</evidence>
<feature type="region of interest" description="Disordered" evidence="1">
    <location>
        <begin position="1"/>
        <end position="64"/>
    </location>
</feature>
<organism evidence="2 3">
    <name type="scientific">Puccinia coronata f. sp. avenae</name>
    <dbReference type="NCBI Taxonomy" id="200324"/>
    <lineage>
        <taxon>Eukaryota</taxon>
        <taxon>Fungi</taxon>
        <taxon>Dikarya</taxon>
        <taxon>Basidiomycota</taxon>
        <taxon>Pucciniomycotina</taxon>
        <taxon>Pucciniomycetes</taxon>
        <taxon>Pucciniales</taxon>
        <taxon>Pucciniaceae</taxon>
        <taxon>Puccinia</taxon>
    </lineage>
</organism>
<protein>
    <submittedName>
        <fullName evidence="2">Uncharacterized protein</fullName>
    </submittedName>
</protein>
<dbReference type="AlphaFoldDB" id="A0A2N5U5T2"/>
<evidence type="ECO:0000313" key="3">
    <source>
        <dbReference type="Proteomes" id="UP000235392"/>
    </source>
</evidence>
<gene>
    <name evidence="2" type="ORF">PCASD_17553</name>
</gene>
<feature type="compositionally biased region" description="Basic and acidic residues" evidence="1">
    <location>
        <begin position="40"/>
        <end position="64"/>
    </location>
</feature>
<reference evidence="2 3" key="1">
    <citation type="submission" date="2017-11" db="EMBL/GenBank/DDBJ databases">
        <title>De novo assembly and phasing of dikaryotic genomes from two isolates of Puccinia coronata f. sp. avenae, the causal agent of oat crown rust.</title>
        <authorList>
            <person name="Miller M.E."/>
            <person name="Zhang Y."/>
            <person name="Omidvar V."/>
            <person name="Sperschneider J."/>
            <person name="Schwessinger B."/>
            <person name="Raley C."/>
            <person name="Palmer J.M."/>
            <person name="Garnica D."/>
            <person name="Upadhyaya N."/>
            <person name="Rathjen J."/>
            <person name="Taylor J.M."/>
            <person name="Park R.F."/>
            <person name="Dodds P.N."/>
            <person name="Hirsch C.D."/>
            <person name="Kianian S.F."/>
            <person name="Figueroa M."/>
        </authorList>
    </citation>
    <scope>NUCLEOTIDE SEQUENCE [LARGE SCALE GENOMIC DNA]</scope>
    <source>
        <strain evidence="2">12SD80</strain>
    </source>
</reference>
<comment type="caution">
    <text evidence="2">The sequence shown here is derived from an EMBL/GenBank/DDBJ whole genome shotgun (WGS) entry which is preliminary data.</text>
</comment>
<dbReference type="Proteomes" id="UP000235392">
    <property type="component" value="Unassembled WGS sequence"/>
</dbReference>
<accession>A0A2N5U5T2</accession>
<name>A0A2N5U5T2_9BASI</name>
<dbReference type="EMBL" id="PGCI01000227">
    <property type="protein sequence ID" value="PLW33134.1"/>
    <property type="molecule type" value="Genomic_DNA"/>
</dbReference>
<proteinExistence type="predicted"/>